<dbReference type="PANTHER" id="PTHR12266">
    <property type="entry name" value="NA+/CA2+ K+ INDEPENDENT EXCHANGER"/>
    <property type="match status" value="1"/>
</dbReference>
<dbReference type="PANTHER" id="PTHR12266:SF0">
    <property type="entry name" value="MITOCHONDRIAL SODIUM_CALCIUM EXCHANGER PROTEIN"/>
    <property type="match status" value="1"/>
</dbReference>
<feature type="transmembrane region" description="Helical" evidence="8">
    <location>
        <begin position="1122"/>
        <end position="1148"/>
    </location>
</feature>
<feature type="compositionally biased region" description="Polar residues" evidence="7">
    <location>
        <begin position="70"/>
        <end position="89"/>
    </location>
</feature>
<dbReference type="KEGG" id="pfp:PFL1_02802"/>
<dbReference type="InterPro" id="IPR051359">
    <property type="entry name" value="CaCA_antiporter"/>
</dbReference>
<dbReference type="OrthoDB" id="407410at2759"/>
<keyword evidence="3" id="KW-0813">Transport</keyword>
<evidence type="ECO:0000256" key="1">
    <source>
        <dbReference type="ARBA" id="ARBA00004141"/>
    </source>
</evidence>
<feature type="transmembrane region" description="Helical" evidence="8">
    <location>
        <begin position="1006"/>
        <end position="1030"/>
    </location>
</feature>
<feature type="compositionally biased region" description="Basic and acidic residues" evidence="7">
    <location>
        <begin position="803"/>
        <end position="816"/>
    </location>
</feature>
<feature type="transmembrane region" description="Helical" evidence="8">
    <location>
        <begin position="256"/>
        <end position="276"/>
    </location>
</feature>
<dbReference type="InterPro" id="IPR044880">
    <property type="entry name" value="NCX_ion-bd_dom_sf"/>
</dbReference>
<feature type="transmembrane region" description="Helical" evidence="8">
    <location>
        <begin position="1036"/>
        <end position="1058"/>
    </location>
</feature>
<feature type="domain" description="Sodium/calcium exchanger membrane region" evidence="9">
    <location>
        <begin position="1018"/>
        <end position="1174"/>
    </location>
</feature>
<feature type="compositionally biased region" description="Low complexity" evidence="7">
    <location>
        <begin position="439"/>
        <end position="449"/>
    </location>
</feature>
<dbReference type="GO" id="GO:0016020">
    <property type="term" value="C:membrane"/>
    <property type="evidence" value="ECO:0007669"/>
    <property type="project" value="UniProtKB-SubCell"/>
</dbReference>
<feature type="domain" description="Sodium/calcium exchanger membrane region" evidence="9">
    <location>
        <begin position="188"/>
        <end position="327"/>
    </location>
</feature>
<dbReference type="InterPro" id="IPR004837">
    <property type="entry name" value="NaCa_Exmemb"/>
</dbReference>
<protein>
    <recommendedName>
        <fullName evidence="9">Sodium/calcium exchanger membrane region domain-containing protein</fullName>
    </recommendedName>
</protein>
<feature type="transmembrane region" description="Helical" evidence="8">
    <location>
        <begin position="176"/>
        <end position="199"/>
    </location>
</feature>
<dbReference type="GeneID" id="19316916"/>
<feature type="compositionally biased region" description="Low complexity" evidence="7">
    <location>
        <begin position="544"/>
        <end position="566"/>
    </location>
</feature>
<feature type="transmembrane region" description="Helical" evidence="8">
    <location>
        <begin position="15"/>
        <end position="34"/>
    </location>
</feature>
<gene>
    <name evidence="10" type="ORF">PFL1_02802</name>
</gene>
<dbReference type="EMBL" id="KE361630">
    <property type="protein sequence ID" value="EPQ29583.1"/>
    <property type="molecule type" value="Genomic_DNA"/>
</dbReference>
<feature type="transmembrane region" description="Helical" evidence="8">
    <location>
        <begin position="944"/>
        <end position="962"/>
    </location>
</feature>
<accession>A0A061HAF0</accession>
<evidence type="ECO:0000256" key="4">
    <source>
        <dbReference type="ARBA" id="ARBA00022692"/>
    </source>
</evidence>
<dbReference type="Pfam" id="PF01699">
    <property type="entry name" value="Na_Ca_ex"/>
    <property type="match status" value="2"/>
</dbReference>
<feature type="transmembrane region" description="Helical" evidence="8">
    <location>
        <begin position="288"/>
        <end position="307"/>
    </location>
</feature>
<name>A0A061HAF0_9BASI</name>
<feature type="region of interest" description="Disordered" evidence="7">
    <location>
        <begin position="801"/>
        <end position="820"/>
    </location>
</feature>
<evidence type="ECO:0000256" key="3">
    <source>
        <dbReference type="ARBA" id="ARBA00022448"/>
    </source>
</evidence>
<comment type="subcellular location">
    <subcellularLocation>
        <location evidence="1">Membrane</location>
        <topology evidence="1">Multi-pass membrane protein</topology>
    </subcellularLocation>
</comment>
<feature type="transmembrane region" description="Helical" evidence="8">
    <location>
        <begin position="974"/>
        <end position="994"/>
    </location>
</feature>
<evidence type="ECO:0000256" key="5">
    <source>
        <dbReference type="ARBA" id="ARBA00022989"/>
    </source>
</evidence>
<feature type="transmembrane region" description="Helical" evidence="8">
    <location>
        <begin position="1078"/>
        <end position="1102"/>
    </location>
</feature>
<feature type="region of interest" description="Disordered" evidence="7">
    <location>
        <begin position="829"/>
        <end position="923"/>
    </location>
</feature>
<dbReference type="GO" id="GO:0008324">
    <property type="term" value="F:monoatomic cation transmembrane transporter activity"/>
    <property type="evidence" value="ECO:0007669"/>
    <property type="project" value="TreeGrafter"/>
</dbReference>
<proteinExistence type="inferred from homology"/>
<feature type="transmembrane region" description="Helical" evidence="8">
    <location>
        <begin position="313"/>
        <end position="332"/>
    </location>
</feature>
<dbReference type="HOGENOM" id="CLU_004979_2_0_1"/>
<evidence type="ECO:0000256" key="2">
    <source>
        <dbReference type="ARBA" id="ARBA00008170"/>
    </source>
</evidence>
<dbReference type="Gene3D" id="1.20.1420.30">
    <property type="entry name" value="NCX, central ion-binding region"/>
    <property type="match status" value="2"/>
</dbReference>
<evidence type="ECO:0000313" key="11">
    <source>
        <dbReference type="Proteomes" id="UP000053664"/>
    </source>
</evidence>
<keyword evidence="5 8" id="KW-1133">Transmembrane helix</keyword>
<feature type="region of interest" description="Disordered" evidence="7">
    <location>
        <begin position="659"/>
        <end position="707"/>
    </location>
</feature>
<feature type="transmembrane region" description="Helical" evidence="8">
    <location>
        <begin position="1160"/>
        <end position="1182"/>
    </location>
</feature>
<keyword evidence="4 8" id="KW-0812">Transmembrane</keyword>
<reference evidence="10 11" key="1">
    <citation type="journal article" date="2013" name="Plant Cell">
        <title>The transition from a phytopathogenic smut ancestor to an anamorphic biocontrol agent deciphered by comparative whole-genome analysis.</title>
        <authorList>
            <person name="Lefebvre F."/>
            <person name="Joly D.L."/>
            <person name="Labbe C."/>
            <person name="Teichmann B."/>
            <person name="Linning R."/>
            <person name="Belzile F."/>
            <person name="Bakkeren G."/>
            <person name="Belanger R.R."/>
        </authorList>
    </citation>
    <scope>NUCLEOTIDE SEQUENCE [LARGE SCALE GENOMIC DNA]</scope>
    <source>
        <strain evidence="10 11">PF-1</strain>
    </source>
</reference>
<feature type="region of interest" description="Disordered" evidence="7">
    <location>
        <begin position="411"/>
        <end position="468"/>
    </location>
</feature>
<dbReference type="Proteomes" id="UP000053664">
    <property type="component" value="Unassembled WGS sequence"/>
</dbReference>
<dbReference type="RefSeq" id="XP_007878507.1">
    <property type="nucleotide sequence ID" value="XM_007880316.1"/>
</dbReference>
<feature type="compositionally biased region" description="Polar residues" evidence="7">
    <location>
        <begin position="454"/>
        <end position="463"/>
    </location>
</feature>
<evidence type="ECO:0000313" key="10">
    <source>
        <dbReference type="EMBL" id="EPQ29583.1"/>
    </source>
</evidence>
<feature type="region of interest" description="Disordered" evidence="7">
    <location>
        <begin position="510"/>
        <end position="643"/>
    </location>
</feature>
<evidence type="ECO:0000256" key="6">
    <source>
        <dbReference type="ARBA" id="ARBA00023136"/>
    </source>
</evidence>
<feature type="region of interest" description="Disordered" evidence="7">
    <location>
        <begin position="37"/>
        <end position="113"/>
    </location>
</feature>
<feature type="compositionally biased region" description="Gly residues" evidence="7">
    <location>
        <begin position="628"/>
        <end position="637"/>
    </location>
</feature>
<dbReference type="AlphaFoldDB" id="A0A061HAF0"/>
<dbReference type="eggNOG" id="KOG2399">
    <property type="taxonomic scope" value="Eukaryota"/>
</dbReference>
<sequence>MARGSAISGARRADAWLVFAILIVIQIVCFRGSARLRDTTPTSQTEPRHAATFQQTPLWKRDASLAAPQQPRTYATQQLHLSQNHATSSQPQHGHHAHDDDDKDPPAQTECHPIPISSPPSEICAHVIQHCEPSGHIDYLRFYYCAGAAQTDGGDHHDHPPDGEPHHRPKWRPGLAALRVMCLVIILCWMLFLFSWVGVVASDFFCPNLSTIASRLGLNESTAGVTFLAFGNGSPDVFSTFGAMKTGSGSLAIGELVGAASFIVSVISGSMMLIAPFRVKPWPFCRDVGFFTVAVALILIFLFDGKLRISECITLICLYLVYAATVILGGWWQERRRQKRLMLAAARTEYDSSIGDASSLRSSIHSGQHRDVERSQLLSVPGGLGGSPRSGLSPSEYEPDFDPFDAWAGERSQEAPTATATGEQRLDGWVTPDRLHGSGTLTPGGLTPGAAMSRGNSRSQPSNRPGLVPRHSLLSAIEFRDVVHSLRQDATADRSMEIFQSWDPERFLSDRRHHAHRRGSSMDRNIGAASSPATARRGGHARVTSLGAGFGSSSTAAAATGHGSSGKLVRSHDTDVDPGQAFAGAAQTGQEASPSIDMSAATIDDPWREHLPGDGCEPLGSPALPLEGHGGSGGAGTLGTDDLRRSLPKLSIPQWQTGFAQTQRQGGADAAKTSKSARKTPSIPSIKISAGDGEDGPDRQPTSTLPGEVRLRPHRGVSEQIVYRLRVVLRALFPAFRHVRDKSWIGLAISIITAPAIMTLNLTLPVVDDEADDDGDDEKRNGDAEGGLLRLEGSEVDLLARSPLERYRDDRPHQGQDEDDEAFEERIINLRPQSPDGSVRSAEERVEQAERTMRAEHGQRDLDIASALRRLPENGGSPLSFGSGPKSAAVPFPSTRPQPGAAAGAAAVNSEGHDARGGGDDDDCLPCEEHEAEVQELRRSSRRFLALAQCIFAPSFVVWAIVSSAGGDHAAVKVAFAAVAGLAVCALALVALRQKDAGKVRYRERTVALVGLLRCSMGFLVSVMWIMTIVDEVVSILQTVGLIVGISDAILGLTVFAVGNSLGDLVANVTIARLGHPVMAISACFAGPLLNLLLGIGISGTWLLSGESSKQPWSHADLDGIYLIDFSPTLLVSGLGLLMILVGTLVAVPMNGFYLTRPLGVALMATYALIMTLNVLTELFWVEPSSLAR</sequence>
<evidence type="ECO:0000259" key="9">
    <source>
        <dbReference type="Pfam" id="PF01699"/>
    </source>
</evidence>
<keyword evidence="6 8" id="KW-0472">Membrane</keyword>
<feature type="compositionally biased region" description="Low complexity" evidence="7">
    <location>
        <begin position="579"/>
        <end position="592"/>
    </location>
</feature>
<evidence type="ECO:0000256" key="7">
    <source>
        <dbReference type="SAM" id="MobiDB-lite"/>
    </source>
</evidence>
<feature type="compositionally biased region" description="Basic and acidic residues" evidence="7">
    <location>
        <begin position="841"/>
        <end position="863"/>
    </location>
</feature>
<evidence type="ECO:0000256" key="8">
    <source>
        <dbReference type="SAM" id="Phobius"/>
    </source>
</evidence>
<organism evidence="10 11">
    <name type="scientific">Pseudozyma flocculosa PF-1</name>
    <dbReference type="NCBI Taxonomy" id="1277687"/>
    <lineage>
        <taxon>Eukaryota</taxon>
        <taxon>Fungi</taxon>
        <taxon>Dikarya</taxon>
        <taxon>Basidiomycota</taxon>
        <taxon>Ustilaginomycotina</taxon>
        <taxon>Ustilaginomycetes</taxon>
        <taxon>Ustilaginales</taxon>
        <taxon>Ustilaginaceae</taxon>
        <taxon>Pseudozyma</taxon>
    </lineage>
</organism>
<comment type="similarity">
    <text evidence="2">Belongs to the Ca(2+):cation antiporter (CaCA) (TC 2.A.19) family.</text>
</comment>
<dbReference type="GO" id="GO:0006874">
    <property type="term" value="P:intracellular calcium ion homeostasis"/>
    <property type="evidence" value="ECO:0007669"/>
    <property type="project" value="TreeGrafter"/>
</dbReference>